<dbReference type="PROSITE" id="PS51257">
    <property type="entry name" value="PROKAR_LIPOPROTEIN"/>
    <property type="match status" value="1"/>
</dbReference>
<sequence length="509" mass="57353">MPARSDTTKTMASHQKLIRCIILFSLALGCSCFSSDASLHSLKKSAAAHRRTFDVATSPLWGATAGESNVATDTILPIENQSPTQKQRDLHPPTIDAISKGLLMRAQNLPNMHFRIFEDDENIEPWEVTLTCGKVAQQSVEEWQRVEQLTLEDHEDEMQVVAGRVMAVLTRLEELEEDLLKRCNKMSEEVIFDFGVLPKELQILQIGSEDAVKQMRDAAAAIDAACLFDEQLRYNRAKSLLAMFLHEIEGPGLRRNGVVFPCMDVDFLSEEIVDALLGGASDVSGVEKSVEDNVEKSVENVETTVEEKASPSQSLHPLTIDAIEEAFRFRAQNVTTSPLRLLDSNMEWFEVQYSIMKFADRFLEKYTKGSKKKSEEPTWTEEELQTIGGRIVGVLVRLDDLEWEWNHRVSTSTLGQPESPDMIPYNQWKSILGLHPDNVEQRCTKTLDMALLEEKDFARARAERMLALFLLCVEGPAMKASGNRSPDDSEVDFIQDSTQLNLMMPKVKE</sequence>
<dbReference type="Proteomes" id="UP001224775">
    <property type="component" value="Unassembled WGS sequence"/>
</dbReference>
<comment type="caution">
    <text evidence="1">The sequence shown here is derived from an EMBL/GenBank/DDBJ whole genome shotgun (WGS) entry which is preliminary data.</text>
</comment>
<dbReference type="AlphaFoldDB" id="A0AAD9DHJ7"/>
<evidence type="ECO:0000313" key="2">
    <source>
        <dbReference type="Proteomes" id="UP001224775"/>
    </source>
</evidence>
<evidence type="ECO:0000313" key="1">
    <source>
        <dbReference type="EMBL" id="KAK1747432.1"/>
    </source>
</evidence>
<organism evidence="1 2">
    <name type="scientific">Skeletonema marinoi</name>
    <dbReference type="NCBI Taxonomy" id="267567"/>
    <lineage>
        <taxon>Eukaryota</taxon>
        <taxon>Sar</taxon>
        <taxon>Stramenopiles</taxon>
        <taxon>Ochrophyta</taxon>
        <taxon>Bacillariophyta</taxon>
        <taxon>Coscinodiscophyceae</taxon>
        <taxon>Thalassiosirophycidae</taxon>
        <taxon>Thalassiosirales</taxon>
        <taxon>Skeletonemataceae</taxon>
        <taxon>Skeletonema</taxon>
        <taxon>Skeletonema marinoi-dohrnii complex</taxon>
    </lineage>
</organism>
<accession>A0AAD9DHJ7</accession>
<gene>
    <name evidence="1" type="ORF">QTG54_001395</name>
</gene>
<keyword evidence="2" id="KW-1185">Reference proteome</keyword>
<dbReference type="EMBL" id="JATAAI010000002">
    <property type="protein sequence ID" value="KAK1747432.1"/>
    <property type="molecule type" value="Genomic_DNA"/>
</dbReference>
<name>A0AAD9DHJ7_9STRA</name>
<reference evidence="1" key="1">
    <citation type="submission" date="2023-06" db="EMBL/GenBank/DDBJ databases">
        <title>Survivors Of The Sea: Transcriptome response of Skeletonema marinoi to long-term dormancy.</title>
        <authorList>
            <person name="Pinder M.I.M."/>
            <person name="Kourtchenko O."/>
            <person name="Robertson E.K."/>
            <person name="Larsson T."/>
            <person name="Maumus F."/>
            <person name="Osuna-Cruz C.M."/>
            <person name="Vancaester E."/>
            <person name="Stenow R."/>
            <person name="Vandepoele K."/>
            <person name="Ploug H."/>
            <person name="Bruchert V."/>
            <person name="Godhe A."/>
            <person name="Topel M."/>
        </authorList>
    </citation>
    <scope>NUCLEOTIDE SEQUENCE</scope>
    <source>
        <strain evidence="1">R05AC</strain>
    </source>
</reference>
<protein>
    <submittedName>
        <fullName evidence="1">Uncharacterized protein</fullName>
    </submittedName>
</protein>
<proteinExistence type="predicted"/>